<dbReference type="GO" id="GO:0016740">
    <property type="term" value="F:transferase activity"/>
    <property type="evidence" value="ECO:0007669"/>
    <property type="project" value="UniProtKB-KW"/>
</dbReference>
<keyword evidence="7" id="KW-0598">Phosphotransferase system</keyword>
<dbReference type="Pfam" id="PF00381">
    <property type="entry name" value="PTS-HPr"/>
    <property type="match status" value="1"/>
</dbReference>
<dbReference type="InterPro" id="IPR050399">
    <property type="entry name" value="HPr"/>
</dbReference>
<dbReference type="Proteomes" id="UP000251431">
    <property type="component" value="Unassembled WGS sequence"/>
</dbReference>
<evidence type="ECO:0000256" key="5">
    <source>
        <dbReference type="ARBA" id="ARBA00022490"/>
    </source>
</evidence>
<reference evidence="9 10" key="1">
    <citation type="submission" date="2018-06" db="EMBL/GenBank/DDBJ databases">
        <authorList>
            <consortium name="Pathogen Informatics"/>
            <person name="Doyle S."/>
        </authorList>
    </citation>
    <scope>NUCLEOTIDE SEQUENCE [LARGE SCALE GENOMIC DNA]</scope>
    <source>
        <strain evidence="9 10">NCTC7582</strain>
    </source>
</reference>
<accession>A0A2X0ZYD4</accession>
<sequence>MKKMYKITSTEGIHARPAALLVTAVTPFQSDIKLTYEEKSVNLKSIMGVMSLGVKPGSVVEISADGPDVATLFQTITEVMLSKAIGEEWQEG</sequence>
<dbReference type="PROSITE" id="PS00589">
    <property type="entry name" value="PTS_HPR_SER"/>
    <property type="match status" value="1"/>
</dbReference>
<evidence type="ECO:0000313" key="9">
    <source>
        <dbReference type="EMBL" id="SPU37993.1"/>
    </source>
</evidence>
<keyword evidence="5" id="KW-0963">Cytoplasm</keyword>
<evidence type="ECO:0000256" key="1">
    <source>
        <dbReference type="ARBA" id="ARBA00003681"/>
    </source>
</evidence>
<keyword evidence="9" id="KW-0808">Transferase</keyword>
<organism evidence="9 10">
    <name type="scientific">Lysinibacillus capsici</name>
    <dbReference type="NCBI Taxonomy" id="2115968"/>
    <lineage>
        <taxon>Bacteria</taxon>
        <taxon>Bacillati</taxon>
        <taxon>Bacillota</taxon>
        <taxon>Bacilli</taxon>
        <taxon>Bacillales</taxon>
        <taxon>Bacillaceae</taxon>
        <taxon>Lysinibacillus</taxon>
    </lineage>
</organism>
<dbReference type="RefSeq" id="WP_016991626.1">
    <property type="nucleotide sequence ID" value="NZ_CANLUV010000001.1"/>
</dbReference>
<dbReference type="PANTHER" id="PTHR33705">
    <property type="entry name" value="PHOSPHOCARRIER PROTEIN HPR"/>
    <property type="match status" value="1"/>
</dbReference>
<dbReference type="CDD" id="cd00367">
    <property type="entry name" value="PTS-HPr_like"/>
    <property type="match status" value="1"/>
</dbReference>
<dbReference type="GO" id="GO:0009401">
    <property type="term" value="P:phosphoenolpyruvate-dependent sugar phosphotransferase system"/>
    <property type="evidence" value="ECO:0007669"/>
    <property type="project" value="UniProtKB-KW"/>
</dbReference>
<dbReference type="EMBL" id="UAQE01000004">
    <property type="protein sequence ID" value="SPU37993.1"/>
    <property type="molecule type" value="Genomic_DNA"/>
</dbReference>
<evidence type="ECO:0000256" key="2">
    <source>
        <dbReference type="ARBA" id="ARBA00004496"/>
    </source>
</evidence>
<comment type="similarity">
    <text evidence="3">Belongs to the HPr family.</text>
</comment>
<comment type="function">
    <text evidence="1">General (non sugar-specific) component of the phosphoenolpyruvate-dependent sugar phosphotransferase system (sugar PTS). This major carbohydrate active-transport system catalyzes the phosphorylation of incoming sugar substrates concomitantly with their translocation across the cell membrane. The phosphoryl group from phosphoenolpyruvate (PEP) is transferred to the phosphoryl carrier protein HPr by enzyme I. Phospho-HPr then transfers it to the PTS EIIA domain.</text>
</comment>
<dbReference type="InterPro" id="IPR002114">
    <property type="entry name" value="PTS_HPr_Ser_P_site"/>
</dbReference>
<dbReference type="GO" id="GO:0005737">
    <property type="term" value="C:cytoplasm"/>
    <property type="evidence" value="ECO:0007669"/>
    <property type="project" value="UniProtKB-SubCell"/>
</dbReference>
<feature type="domain" description="HPr" evidence="8">
    <location>
        <begin position="1"/>
        <end position="88"/>
    </location>
</feature>
<keyword evidence="6" id="KW-0813">Transport</keyword>
<dbReference type="AlphaFoldDB" id="A0A2X0ZYD4"/>
<protein>
    <recommendedName>
        <fullName evidence="4">Phosphocarrier protein HPr</fullName>
    </recommendedName>
</protein>
<evidence type="ECO:0000256" key="6">
    <source>
        <dbReference type="ARBA" id="ARBA00022597"/>
    </source>
</evidence>
<evidence type="ECO:0000259" key="8">
    <source>
        <dbReference type="PROSITE" id="PS51350"/>
    </source>
</evidence>
<dbReference type="PRINTS" id="PR00107">
    <property type="entry name" value="PHOSPHOCPHPR"/>
</dbReference>
<evidence type="ECO:0000256" key="7">
    <source>
        <dbReference type="ARBA" id="ARBA00022683"/>
    </source>
</evidence>
<dbReference type="Gene3D" id="3.30.1340.10">
    <property type="entry name" value="HPr-like"/>
    <property type="match status" value="1"/>
</dbReference>
<dbReference type="PANTHER" id="PTHR33705:SF2">
    <property type="entry name" value="PHOSPHOCARRIER PROTEIN NPR"/>
    <property type="match status" value="1"/>
</dbReference>
<evidence type="ECO:0000256" key="4">
    <source>
        <dbReference type="ARBA" id="ARBA00020422"/>
    </source>
</evidence>
<dbReference type="SUPFAM" id="SSF55594">
    <property type="entry name" value="HPr-like"/>
    <property type="match status" value="1"/>
</dbReference>
<name>A0A2X0ZYD4_9BACI</name>
<gene>
    <name evidence="9" type="primary">ptsH1</name>
    <name evidence="9" type="ORF">NCTC7582_03941</name>
</gene>
<dbReference type="NCBIfam" id="TIGR01003">
    <property type="entry name" value="PTS_HPr_family"/>
    <property type="match status" value="1"/>
</dbReference>
<dbReference type="PROSITE" id="PS00369">
    <property type="entry name" value="PTS_HPR_HIS"/>
    <property type="match status" value="1"/>
</dbReference>
<dbReference type="STRING" id="1421.A2J09_11915"/>
<evidence type="ECO:0000256" key="3">
    <source>
        <dbReference type="ARBA" id="ARBA00010736"/>
    </source>
</evidence>
<dbReference type="InterPro" id="IPR000032">
    <property type="entry name" value="HPr-like"/>
</dbReference>
<comment type="subcellular location">
    <subcellularLocation>
        <location evidence="2">Cytoplasm</location>
    </subcellularLocation>
</comment>
<proteinExistence type="inferred from homology"/>
<dbReference type="InterPro" id="IPR001020">
    <property type="entry name" value="PTS_HPr_His_P_site"/>
</dbReference>
<keyword evidence="6" id="KW-0762">Sugar transport</keyword>
<dbReference type="PROSITE" id="PS51350">
    <property type="entry name" value="PTS_HPR_DOM"/>
    <property type="match status" value="1"/>
</dbReference>
<evidence type="ECO:0000313" key="10">
    <source>
        <dbReference type="Proteomes" id="UP000251431"/>
    </source>
</evidence>
<dbReference type="InterPro" id="IPR035895">
    <property type="entry name" value="HPr-like_sf"/>
</dbReference>